<evidence type="ECO:0000313" key="2">
    <source>
        <dbReference type="EMBL" id="SEH56959.1"/>
    </source>
</evidence>
<keyword evidence="1" id="KW-0472">Membrane</keyword>
<dbReference type="STRING" id="1159016.SAMN02927937_00257"/>
<dbReference type="RefSeq" id="WP_091095525.1">
    <property type="nucleotide sequence ID" value="NZ_FNXE01000002.1"/>
</dbReference>
<accession>A0A1H6JD24</accession>
<evidence type="ECO:0000256" key="1">
    <source>
        <dbReference type="SAM" id="Phobius"/>
    </source>
</evidence>
<keyword evidence="1" id="KW-0812">Transmembrane</keyword>
<sequence>MFTPNQIIFAIAFIIVFVIAMIIMYGKDLKMHKVYYKGSLWVLLAFLLFIGTLFVIKITLKN</sequence>
<keyword evidence="3" id="KW-1185">Reference proteome</keyword>
<gene>
    <name evidence="2" type="ORF">SAMN02927937_00257</name>
</gene>
<reference evidence="2 3" key="1">
    <citation type="submission" date="2016-10" db="EMBL/GenBank/DDBJ databases">
        <authorList>
            <person name="de Groot N.N."/>
        </authorList>
    </citation>
    <scope>NUCLEOTIDE SEQUENCE [LARGE SCALE GENOMIC DNA]</scope>
    <source>
        <strain evidence="2 3">CGMCC 1.10825</strain>
    </source>
</reference>
<dbReference type="AlphaFoldDB" id="A0A1H6JD24"/>
<name>A0A1H6JD24_9FLAO</name>
<evidence type="ECO:0000313" key="3">
    <source>
        <dbReference type="Proteomes" id="UP000199634"/>
    </source>
</evidence>
<feature type="transmembrane region" description="Helical" evidence="1">
    <location>
        <begin position="38"/>
        <end position="60"/>
    </location>
</feature>
<keyword evidence="1" id="KW-1133">Transmembrane helix</keyword>
<dbReference type="OrthoDB" id="1179726at2"/>
<organism evidence="2 3">
    <name type="scientific">Paenimyroides marinum</name>
    <dbReference type="NCBI Taxonomy" id="1159016"/>
    <lineage>
        <taxon>Bacteria</taxon>
        <taxon>Pseudomonadati</taxon>
        <taxon>Bacteroidota</taxon>
        <taxon>Flavobacteriia</taxon>
        <taxon>Flavobacteriales</taxon>
        <taxon>Flavobacteriaceae</taxon>
        <taxon>Paenimyroides</taxon>
    </lineage>
</organism>
<dbReference type="Proteomes" id="UP000199634">
    <property type="component" value="Unassembled WGS sequence"/>
</dbReference>
<protein>
    <submittedName>
        <fullName evidence="2">Uncharacterized protein</fullName>
    </submittedName>
</protein>
<proteinExistence type="predicted"/>
<dbReference type="EMBL" id="FNXE01000002">
    <property type="protein sequence ID" value="SEH56959.1"/>
    <property type="molecule type" value="Genomic_DNA"/>
</dbReference>
<feature type="transmembrane region" description="Helical" evidence="1">
    <location>
        <begin position="6"/>
        <end position="26"/>
    </location>
</feature>